<reference evidence="5 6" key="1">
    <citation type="submission" date="2013-02" db="EMBL/GenBank/DDBJ databases">
        <title>Genome sequence of Candida maltosa Xu316, a potential industrial strain for xylitol and ethanol production.</title>
        <authorList>
            <person name="Yu J."/>
            <person name="Wang Q."/>
            <person name="Geng X."/>
            <person name="Bao W."/>
            <person name="He P."/>
            <person name="Cai J."/>
        </authorList>
    </citation>
    <scope>NUCLEOTIDE SEQUENCE [LARGE SCALE GENOMIC DNA]</scope>
    <source>
        <strain evidence="6">Xu316</strain>
    </source>
</reference>
<dbReference type="AlphaFoldDB" id="M3K6A8"/>
<comment type="caution">
    <text evidence="5">The sequence shown here is derived from an EMBL/GenBank/DDBJ whole genome shotgun (WGS) entry which is preliminary data.</text>
</comment>
<comment type="similarity">
    <text evidence="1">Belongs to the putative lipase ROG1 family.</text>
</comment>
<dbReference type="GO" id="GO:0004622">
    <property type="term" value="F:phosphatidylcholine lysophospholipase activity"/>
    <property type="evidence" value="ECO:0007669"/>
    <property type="project" value="TreeGrafter"/>
</dbReference>
<dbReference type="InterPro" id="IPR007751">
    <property type="entry name" value="DUF676_lipase-like"/>
</dbReference>
<evidence type="ECO:0000256" key="3">
    <source>
        <dbReference type="SAM" id="Phobius"/>
    </source>
</evidence>
<dbReference type="GO" id="GO:0005811">
    <property type="term" value="C:lipid droplet"/>
    <property type="evidence" value="ECO:0007669"/>
    <property type="project" value="TreeGrafter"/>
</dbReference>
<name>M3K6A8_CANMX</name>
<keyword evidence="3" id="KW-0472">Membrane</keyword>
<dbReference type="OrthoDB" id="273452at2759"/>
<dbReference type="PANTHER" id="PTHR12482">
    <property type="entry name" value="LIPASE ROG1-RELATED-RELATED"/>
    <property type="match status" value="1"/>
</dbReference>
<organism evidence="5 6">
    <name type="scientific">Candida maltosa (strain Xu316)</name>
    <name type="common">Yeast</name>
    <dbReference type="NCBI Taxonomy" id="1245528"/>
    <lineage>
        <taxon>Eukaryota</taxon>
        <taxon>Fungi</taxon>
        <taxon>Dikarya</taxon>
        <taxon>Ascomycota</taxon>
        <taxon>Saccharomycotina</taxon>
        <taxon>Pichiomycetes</taxon>
        <taxon>Debaryomycetaceae</taxon>
        <taxon>Candida/Lodderomyces clade</taxon>
        <taxon>Candida</taxon>
    </lineage>
</organism>
<keyword evidence="6" id="KW-1185">Reference proteome</keyword>
<gene>
    <name evidence="5" type="ORF">G210_0826</name>
</gene>
<keyword evidence="3" id="KW-1133">Transmembrane helix</keyword>
<keyword evidence="2" id="KW-0443">Lipid metabolism</keyword>
<keyword evidence="3" id="KW-0812">Transmembrane</keyword>
<dbReference type="GO" id="GO:0016042">
    <property type="term" value="P:lipid catabolic process"/>
    <property type="evidence" value="ECO:0007669"/>
    <property type="project" value="UniProtKB-KW"/>
</dbReference>
<dbReference type="InterPro" id="IPR044294">
    <property type="entry name" value="Lipase-like"/>
</dbReference>
<accession>M3K6A8</accession>
<dbReference type="Gene3D" id="3.40.50.1820">
    <property type="entry name" value="alpha/beta hydrolase"/>
    <property type="match status" value="1"/>
</dbReference>
<dbReference type="InterPro" id="IPR029058">
    <property type="entry name" value="AB_hydrolase_fold"/>
</dbReference>
<keyword evidence="2" id="KW-0442">Lipid degradation</keyword>
<dbReference type="Pfam" id="PF05057">
    <property type="entry name" value="DUF676"/>
    <property type="match status" value="1"/>
</dbReference>
<sequence>MVDYHLIILVHGVWGNASHLAYIEKQINENIHTNDGTKIHTHKTGSHSGYLTYDGIDVNGKRISDEVWEQTQLIKSRGDKVTKFSIIGYSLGGLISRYCIGYLSSKGYFDDIEPINFTTFCTPHVGVSVPQTHNLSVRLYNRLAPMFLADTGSQFFLRDKVGEFSKPLLVWMADPRSKFYKTLAKFKYKSLYANVVNDKRCSWFTASISPSDKVNSQYNKQPENIRCSYINGYGPNVIDYSKPLYYEKTPGSKQESKSKFGWFWKTLNWIKLIGTIAVYTPVFIITSIIQRILNRKRVSDFFRNKSNDLLHLYEHDEEEHPSMFTEISHKVDDEQETLVEDMYDAMDYKTSHSSEFPPIKLDNHQSFIVEKLNTIKWNKYPIIIRHTKGTHGAAVVKHYDPNFDEGEIVVKHYIKEVFKLD</sequence>
<dbReference type="OMA" id="FCTPHVG"/>
<dbReference type="PANTHER" id="PTHR12482:SF65">
    <property type="entry name" value="ESTERASE, PUTATIVE (AFU_ORTHOLOGUE AFUA_3G12320)-RELATED"/>
    <property type="match status" value="1"/>
</dbReference>
<evidence type="ECO:0000256" key="1">
    <source>
        <dbReference type="ARBA" id="ARBA00007920"/>
    </source>
</evidence>
<evidence type="ECO:0000256" key="2">
    <source>
        <dbReference type="ARBA" id="ARBA00022963"/>
    </source>
</evidence>
<evidence type="ECO:0000313" key="5">
    <source>
        <dbReference type="EMBL" id="EMG50790.1"/>
    </source>
</evidence>
<dbReference type="SUPFAM" id="SSF53474">
    <property type="entry name" value="alpha/beta-Hydrolases"/>
    <property type="match status" value="1"/>
</dbReference>
<proteinExistence type="inferred from homology"/>
<dbReference type="eggNOG" id="KOG4372">
    <property type="taxonomic scope" value="Eukaryota"/>
</dbReference>
<dbReference type="FunFam" id="3.40.50.1820:FF:000223">
    <property type="entry name" value="Lipase/serine esterase"/>
    <property type="match status" value="1"/>
</dbReference>
<protein>
    <submittedName>
        <fullName evidence="5">Lipase, putative</fullName>
    </submittedName>
</protein>
<evidence type="ECO:0000313" key="6">
    <source>
        <dbReference type="Proteomes" id="UP000011777"/>
    </source>
</evidence>
<dbReference type="GO" id="GO:0047372">
    <property type="term" value="F:monoacylglycerol lipase activity"/>
    <property type="evidence" value="ECO:0007669"/>
    <property type="project" value="TreeGrafter"/>
</dbReference>
<dbReference type="Proteomes" id="UP000011777">
    <property type="component" value="Unassembled WGS sequence"/>
</dbReference>
<feature type="domain" description="DUF676" evidence="4">
    <location>
        <begin position="4"/>
        <end position="201"/>
    </location>
</feature>
<dbReference type="HOGENOM" id="CLU_027968_1_1_1"/>
<evidence type="ECO:0000259" key="4">
    <source>
        <dbReference type="Pfam" id="PF05057"/>
    </source>
</evidence>
<feature type="transmembrane region" description="Helical" evidence="3">
    <location>
        <begin position="269"/>
        <end position="289"/>
    </location>
</feature>
<dbReference type="EMBL" id="AOGT01000115">
    <property type="protein sequence ID" value="EMG50790.1"/>
    <property type="molecule type" value="Genomic_DNA"/>
</dbReference>